<evidence type="ECO:0000313" key="1">
    <source>
        <dbReference type="EMBL" id="KAH7948876.1"/>
    </source>
</evidence>
<sequence>MKLAVPARLCPSGFITAINVPSTLASTPGMAPRRANTAFASSLAAGVNEKSTIFLRADTEMMASVTSWMVLLTADGAMPICSSRTTLLWKLLVLKNHRAHSTFLSVERPLARWHLMMGSSSSHELRTVRFDRRKYCRKSSSVNSSNASSTSGRRLCATAAAAQATRKDTAEKENAIFSNCWESRFGLNRIRKRLTVPSAYVLIQSKPSGSRSNPFYRNGRTRQPFRCVRPFVDDTE</sequence>
<keyword evidence="2" id="KW-1185">Reference proteome</keyword>
<accession>A0ACB8CNZ7</accession>
<dbReference type="Proteomes" id="UP000821865">
    <property type="component" value="Chromosome 5"/>
</dbReference>
<dbReference type="EMBL" id="CM023474">
    <property type="protein sequence ID" value="KAH7948876.1"/>
    <property type="molecule type" value="Genomic_DNA"/>
</dbReference>
<comment type="caution">
    <text evidence="1">The sequence shown here is derived from an EMBL/GenBank/DDBJ whole genome shotgun (WGS) entry which is preliminary data.</text>
</comment>
<organism evidence="1 2">
    <name type="scientific">Dermacentor silvarum</name>
    <name type="common">Tick</name>
    <dbReference type="NCBI Taxonomy" id="543639"/>
    <lineage>
        <taxon>Eukaryota</taxon>
        <taxon>Metazoa</taxon>
        <taxon>Ecdysozoa</taxon>
        <taxon>Arthropoda</taxon>
        <taxon>Chelicerata</taxon>
        <taxon>Arachnida</taxon>
        <taxon>Acari</taxon>
        <taxon>Parasitiformes</taxon>
        <taxon>Ixodida</taxon>
        <taxon>Ixodoidea</taxon>
        <taxon>Ixodidae</taxon>
        <taxon>Rhipicephalinae</taxon>
        <taxon>Dermacentor</taxon>
    </lineage>
</organism>
<name>A0ACB8CNZ7_DERSI</name>
<reference evidence="1" key="1">
    <citation type="submission" date="2020-05" db="EMBL/GenBank/DDBJ databases">
        <title>Large-scale comparative analyses of tick genomes elucidate their genetic diversity and vector capacities.</title>
        <authorList>
            <person name="Jia N."/>
            <person name="Wang J."/>
            <person name="Shi W."/>
            <person name="Du L."/>
            <person name="Sun Y."/>
            <person name="Zhan W."/>
            <person name="Jiang J."/>
            <person name="Wang Q."/>
            <person name="Zhang B."/>
            <person name="Ji P."/>
            <person name="Sakyi L.B."/>
            <person name="Cui X."/>
            <person name="Yuan T."/>
            <person name="Jiang B."/>
            <person name="Yang W."/>
            <person name="Lam T.T.-Y."/>
            <person name="Chang Q."/>
            <person name="Ding S."/>
            <person name="Wang X."/>
            <person name="Zhu J."/>
            <person name="Ruan X."/>
            <person name="Zhao L."/>
            <person name="Wei J."/>
            <person name="Que T."/>
            <person name="Du C."/>
            <person name="Cheng J."/>
            <person name="Dai P."/>
            <person name="Han X."/>
            <person name="Huang E."/>
            <person name="Gao Y."/>
            <person name="Liu J."/>
            <person name="Shao H."/>
            <person name="Ye R."/>
            <person name="Li L."/>
            <person name="Wei W."/>
            <person name="Wang X."/>
            <person name="Wang C."/>
            <person name="Yang T."/>
            <person name="Huo Q."/>
            <person name="Li W."/>
            <person name="Guo W."/>
            <person name="Chen H."/>
            <person name="Zhou L."/>
            <person name="Ni X."/>
            <person name="Tian J."/>
            <person name="Zhou Y."/>
            <person name="Sheng Y."/>
            <person name="Liu T."/>
            <person name="Pan Y."/>
            <person name="Xia L."/>
            <person name="Li J."/>
            <person name="Zhao F."/>
            <person name="Cao W."/>
        </authorList>
    </citation>
    <scope>NUCLEOTIDE SEQUENCE</scope>
    <source>
        <strain evidence="1">Dsil-2018</strain>
    </source>
</reference>
<protein>
    <submittedName>
        <fullName evidence="1">Uncharacterized protein</fullName>
    </submittedName>
</protein>
<proteinExistence type="predicted"/>
<gene>
    <name evidence="1" type="ORF">HPB49_002838</name>
</gene>
<evidence type="ECO:0000313" key="2">
    <source>
        <dbReference type="Proteomes" id="UP000821865"/>
    </source>
</evidence>